<evidence type="ECO:0008006" key="3">
    <source>
        <dbReference type="Google" id="ProtNLM"/>
    </source>
</evidence>
<evidence type="ECO:0000313" key="1">
    <source>
        <dbReference type="EMBL" id="KAJ8043734.1"/>
    </source>
</evidence>
<evidence type="ECO:0000313" key="2">
    <source>
        <dbReference type="Proteomes" id="UP001152320"/>
    </source>
</evidence>
<reference evidence="1" key="1">
    <citation type="submission" date="2021-10" db="EMBL/GenBank/DDBJ databases">
        <title>Tropical sea cucumber genome reveals ecological adaptation and Cuvierian tubules defense mechanism.</title>
        <authorList>
            <person name="Chen T."/>
        </authorList>
    </citation>
    <scope>NUCLEOTIDE SEQUENCE</scope>
    <source>
        <strain evidence="1">Nanhai2018</strain>
        <tissue evidence="1">Muscle</tissue>
    </source>
</reference>
<dbReference type="EMBL" id="JAIZAY010000004">
    <property type="protein sequence ID" value="KAJ8043734.1"/>
    <property type="molecule type" value="Genomic_DNA"/>
</dbReference>
<keyword evidence="2" id="KW-1185">Reference proteome</keyword>
<comment type="caution">
    <text evidence="1">The sequence shown here is derived from an EMBL/GenBank/DDBJ whole genome shotgun (WGS) entry which is preliminary data.</text>
</comment>
<sequence length="86" mass="9466">MIDGRLCFAYTTTVDTGTYYCLVSNKYDKGEATKRSPPLSFHVNNVGRASQVLEPAPGIQEHVTVKQGQEAVLECFFLGKPTPTLE</sequence>
<name>A0A9Q1CFL2_HOLLE</name>
<protein>
    <recommendedName>
        <fullName evidence="3">Ig-like domain-containing protein</fullName>
    </recommendedName>
</protein>
<accession>A0A9Q1CFL2</accession>
<proteinExistence type="predicted"/>
<dbReference type="SUPFAM" id="SSF48726">
    <property type="entry name" value="Immunoglobulin"/>
    <property type="match status" value="1"/>
</dbReference>
<dbReference type="AlphaFoldDB" id="A0A9Q1CFL2"/>
<dbReference type="InterPro" id="IPR036179">
    <property type="entry name" value="Ig-like_dom_sf"/>
</dbReference>
<gene>
    <name evidence="1" type="ORF">HOLleu_10963</name>
</gene>
<organism evidence="1 2">
    <name type="scientific">Holothuria leucospilota</name>
    <name type="common">Black long sea cucumber</name>
    <name type="synonym">Mertensiothuria leucospilota</name>
    <dbReference type="NCBI Taxonomy" id="206669"/>
    <lineage>
        <taxon>Eukaryota</taxon>
        <taxon>Metazoa</taxon>
        <taxon>Echinodermata</taxon>
        <taxon>Eleutherozoa</taxon>
        <taxon>Echinozoa</taxon>
        <taxon>Holothuroidea</taxon>
        <taxon>Aspidochirotacea</taxon>
        <taxon>Aspidochirotida</taxon>
        <taxon>Holothuriidae</taxon>
        <taxon>Holothuria</taxon>
    </lineage>
</organism>
<dbReference type="Proteomes" id="UP001152320">
    <property type="component" value="Chromosome 4"/>
</dbReference>